<dbReference type="RefSeq" id="WP_088471998.1">
    <property type="nucleotide sequence ID" value="NZ_NISJ01000003.1"/>
</dbReference>
<gene>
    <name evidence="3" type="ORF">CDQ91_06830</name>
</gene>
<dbReference type="InterPro" id="IPR036249">
    <property type="entry name" value="Thioredoxin-like_sf"/>
</dbReference>
<evidence type="ECO:0000256" key="1">
    <source>
        <dbReference type="SAM" id="SignalP"/>
    </source>
</evidence>
<dbReference type="CDD" id="cd02972">
    <property type="entry name" value="DsbA_family"/>
    <property type="match status" value="1"/>
</dbReference>
<sequence>MSKFRAPALSRRMMIGTLSAAALTLLTAAAPAKPAAARLSATVAANEIGAFVMGSPTAKVRLVEYFSYTCSHCAEFEKISAVPLKSLYVDKGLVVVEYRNLIRDPLDMTAALLARCGGASAFPANHRAIMLAQPTWLGKVIKMTEAQMAPWYQGSTTERAERIAADSGLTALMRTRGYSAAAIKTCLGSEVAAAEITGMTNIGKNADHVQATPTFFVNGRHVDGSDWPSVKSRLDLAIKGN</sequence>
<evidence type="ECO:0000313" key="3">
    <source>
        <dbReference type="EMBL" id="OWQ98226.1"/>
    </source>
</evidence>
<dbReference type="Gene3D" id="3.40.30.10">
    <property type="entry name" value="Glutaredoxin"/>
    <property type="match status" value="1"/>
</dbReference>
<dbReference type="EMBL" id="NISJ01000003">
    <property type="protein sequence ID" value="OWQ98226.1"/>
    <property type="molecule type" value="Genomic_DNA"/>
</dbReference>
<organism evidence="3 4">
    <name type="scientific">Sphingopyxis witflariensis</name>
    <dbReference type="NCBI Taxonomy" id="173675"/>
    <lineage>
        <taxon>Bacteria</taxon>
        <taxon>Pseudomonadati</taxon>
        <taxon>Pseudomonadota</taxon>
        <taxon>Alphaproteobacteria</taxon>
        <taxon>Sphingomonadales</taxon>
        <taxon>Sphingomonadaceae</taxon>
        <taxon>Sphingopyxis</taxon>
    </lineage>
</organism>
<keyword evidence="1" id="KW-0732">Signal</keyword>
<reference evidence="3 4" key="1">
    <citation type="journal article" date="2002" name="Int. J. Syst. Evol. Microbiol.">
        <title>Sphingopyxis witflariensis sp. nov., isolated from activated sludge.</title>
        <authorList>
            <person name="Kampfer P."/>
            <person name="Witzenberger R."/>
            <person name="Denner E.B."/>
            <person name="Busse H.J."/>
            <person name="Neef A."/>
        </authorList>
    </citation>
    <scope>NUCLEOTIDE SEQUENCE [LARGE SCALE GENOMIC DNA]</scope>
    <source>
        <strain evidence="3 4">DSM 14551</strain>
    </source>
</reference>
<dbReference type="Proteomes" id="UP000197097">
    <property type="component" value="Unassembled WGS sequence"/>
</dbReference>
<name>A0A246JYE4_9SPHN</name>
<dbReference type="GO" id="GO:0016853">
    <property type="term" value="F:isomerase activity"/>
    <property type="evidence" value="ECO:0007669"/>
    <property type="project" value="UniProtKB-KW"/>
</dbReference>
<keyword evidence="3" id="KW-0413">Isomerase</keyword>
<comment type="caution">
    <text evidence="3">The sequence shown here is derived from an EMBL/GenBank/DDBJ whole genome shotgun (WGS) entry which is preliminary data.</text>
</comment>
<dbReference type="Gene3D" id="1.10.40.110">
    <property type="match status" value="1"/>
</dbReference>
<evidence type="ECO:0000259" key="2">
    <source>
        <dbReference type="Pfam" id="PF13462"/>
    </source>
</evidence>
<dbReference type="InterPro" id="IPR006311">
    <property type="entry name" value="TAT_signal"/>
</dbReference>
<dbReference type="SUPFAM" id="SSF52833">
    <property type="entry name" value="Thioredoxin-like"/>
    <property type="match status" value="1"/>
</dbReference>
<feature type="domain" description="Thioredoxin-like fold" evidence="2">
    <location>
        <begin position="50"/>
        <end position="226"/>
    </location>
</feature>
<dbReference type="InterPro" id="IPR012336">
    <property type="entry name" value="Thioredoxin-like_fold"/>
</dbReference>
<evidence type="ECO:0000313" key="4">
    <source>
        <dbReference type="Proteomes" id="UP000197097"/>
    </source>
</evidence>
<dbReference type="AlphaFoldDB" id="A0A246JYE4"/>
<feature type="chain" id="PRO_5011970041" evidence="1">
    <location>
        <begin position="33"/>
        <end position="241"/>
    </location>
</feature>
<keyword evidence="4" id="KW-1185">Reference proteome</keyword>
<dbReference type="Pfam" id="PF13462">
    <property type="entry name" value="Thioredoxin_4"/>
    <property type="match status" value="1"/>
</dbReference>
<accession>A0A246JYE4</accession>
<feature type="signal peptide" evidence="1">
    <location>
        <begin position="1"/>
        <end position="32"/>
    </location>
</feature>
<proteinExistence type="predicted"/>
<protein>
    <submittedName>
        <fullName evidence="3">Protein-disulfide isomerase</fullName>
    </submittedName>
</protein>
<dbReference type="PROSITE" id="PS51318">
    <property type="entry name" value="TAT"/>
    <property type="match status" value="1"/>
</dbReference>
<dbReference type="OrthoDB" id="8478320at2"/>